<keyword evidence="5" id="KW-0539">Nucleus</keyword>
<feature type="region of interest" description="Disordered" evidence="6">
    <location>
        <begin position="21"/>
        <end position="47"/>
    </location>
</feature>
<organism evidence="8 9">
    <name type="scientific">Knufia peltigerae</name>
    <dbReference type="NCBI Taxonomy" id="1002370"/>
    <lineage>
        <taxon>Eukaryota</taxon>
        <taxon>Fungi</taxon>
        <taxon>Dikarya</taxon>
        <taxon>Ascomycota</taxon>
        <taxon>Pezizomycotina</taxon>
        <taxon>Eurotiomycetes</taxon>
        <taxon>Chaetothyriomycetidae</taxon>
        <taxon>Chaetothyriales</taxon>
        <taxon>Trichomeriaceae</taxon>
        <taxon>Knufia</taxon>
    </lineage>
</organism>
<comment type="caution">
    <text evidence="8">The sequence shown here is derived from an EMBL/GenBank/DDBJ whole genome shotgun (WGS) entry which is preliminary data.</text>
</comment>
<keyword evidence="9" id="KW-1185">Reference proteome</keyword>
<evidence type="ECO:0000313" key="8">
    <source>
        <dbReference type="EMBL" id="KAJ9635622.1"/>
    </source>
</evidence>
<dbReference type="PANTHER" id="PTHR47171">
    <property type="entry name" value="FARA-RELATED"/>
    <property type="match status" value="1"/>
</dbReference>
<evidence type="ECO:0000256" key="1">
    <source>
        <dbReference type="ARBA" id="ARBA00022833"/>
    </source>
</evidence>
<dbReference type="GO" id="GO:0008270">
    <property type="term" value="F:zinc ion binding"/>
    <property type="evidence" value="ECO:0007669"/>
    <property type="project" value="InterPro"/>
</dbReference>
<feature type="region of interest" description="Disordered" evidence="6">
    <location>
        <begin position="63"/>
        <end position="93"/>
    </location>
</feature>
<dbReference type="CDD" id="cd12148">
    <property type="entry name" value="fungal_TF_MHR"/>
    <property type="match status" value="1"/>
</dbReference>
<keyword evidence="4" id="KW-0804">Transcription</keyword>
<dbReference type="Proteomes" id="UP001172681">
    <property type="component" value="Unassembled WGS sequence"/>
</dbReference>
<dbReference type="InterPro" id="IPR052073">
    <property type="entry name" value="Amide_Lactam_Regulators"/>
</dbReference>
<dbReference type="EMBL" id="JAPDRN010000033">
    <property type="protein sequence ID" value="KAJ9635622.1"/>
    <property type="molecule type" value="Genomic_DNA"/>
</dbReference>
<dbReference type="GO" id="GO:0003677">
    <property type="term" value="F:DNA binding"/>
    <property type="evidence" value="ECO:0007669"/>
    <property type="project" value="UniProtKB-KW"/>
</dbReference>
<accession>A0AA39CY84</accession>
<dbReference type="Pfam" id="PF04082">
    <property type="entry name" value="Fungal_trans"/>
    <property type="match status" value="1"/>
</dbReference>
<evidence type="ECO:0000256" key="3">
    <source>
        <dbReference type="ARBA" id="ARBA00023125"/>
    </source>
</evidence>
<evidence type="ECO:0000313" key="9">
    <source>
        <dbReference type="Proteomes" id="UP001172681"/>
    </source>
</evidence>
<evidence type="ECO:0000256" key="4">
    <source>
        <dbReference type="ARBA" id="ARBA00023163"/>
    </source>
</evidence>
<dbReference type="AlphaFoldDB" id="A0AA39CY84"/>
<evidence type="ECO:0000256" key="5">
    <source>
        <dbReference type="ARBA" id="ARBA00023242"/>
    </source>
</evidence>
<evidence type="ECO:0000256" key="6">
    <source>
        <dbReference type="SAM" id="MobiDB-lite"/>
    </source>
</evidence>
<gene>
    <name evidence="8" type="ORF">H2204_005796</name>
</gene>
<dbReference type="SMART" id="SM00906">
    <property type="entry name" value="Fungal_trans"/>
    <property type="match status" value="1"/>
</dbReference>
<dbReference type="InterPro" id="IPR007219">
    <property type="entry name" value="XnlR_reg_dom"/>
</dbReference>
<dbReference type="PANTHER" id="PTHR47171:SF5">
    <property type="entry name" value="ZN(II)2CYS6 TRANSCRIPTION FACTOR (EUROFUNG)"/>
    <property type="match status" value="1"/>
</dbReference>
<reference evidence="8" key="1">
    <citation type="submission" date="2022-10" db="EMBL/GenBank/DDBJ databases">
        <title>Culturing micro-colonial fungi from biological soil crusts in the Mojave desert and describing Neophaeococcomyces mojavensis, and introducing the new genera and species Taxawa tesnikishii.</title>
        <authorList>
            <person name="Kurbessoian T."/>
            <person name="Stajich J.E."/>
        </authorList>
    </citation>
    <scope>NUCLEOTIDE SEQUENCE</scope>
    <source>
        <strain evidence="8">TK_35</strain>
    </source>
</reference>
<keyword evidence="1" id="KW-0862">Zinc</keyword>
<keyword evidence="2" id="KW-0805">Transcription regulation</keyword>
<sequence>MTVMDAAVIVANPKQLVGRRKLRRHMRNRGDDTNTSPKKIFPNRGNLSMHTLRSPIELTASEHGRPTLGESESEPPNEPTTQPANTTAAKNHHLRPFDTSINDTAYIADHSILQAPAGGHAQDVPVVEPSFLTDTPKTLDMILQVSEADILPPQPLRGALIDSFFRCLADSFPMIERDELDSPRASTLLQQAVCFAGSLIRPSSPQWSLGDTKALYDKVMLLISLHYERNALTVLKAMCLLTLWSPKSPNRVSLVGPWHVTGSALRLAIQMGMHCKSTLLGKADTSCRLKIIWMLHASDCVLSMVYGRPPLLRPEDLDIPVLTKDNYSVLTQGALAFMADMTLSRIMGEIAEFTSRSRLSSEQQQQFHESLKSWVCSLPAEISLYAEGIRTPYHFSTFEVHIAYLGTIILLQVLTPGSGKQLVCSIASIIAAVTMADLYEDILCRDQAPFLAAIHGFFCTVAAIPLLQYKPASPEWETRRVASLDVICSVVSNLENKFGLAFTASRKIAQLKSDRANVIEPQHYTANGSPGPGNYRLGTSEMAELEALFPSLNHWCPGLETIAAGVDADIVQDSMTPTLDSWNMDTVLGEPRSILDELGGPSAFMDTLFNGNDLFDDMALEDATVHSYESRC</sequence>
<keyword evidence="3" id="KW-0238">DNA-binding</keyword>
<dbReference type="GO" id="GO:0006351">
    <property type="term" value="P:DNA-templated transcription"/>
    <property type="evidence" value="ECO:0007669"/>
    <property type="project" value="InterPro"/>
</dbReference>
<evidence type="ECO:0000259" key="7">
    <source>
        <dbReference type="SMART" id="SM00906"/>
    </source>
</evidence>
<feature type="domain" description="Xylanolytic transcriptional activator regulatory" evidence="7">
    <location>
        <begin position="257"/>
        <end position="329"/>
    </location>
</feature>
<proteinExistence type="predicted"/>
<name>A0AA39CY84_9EURO</name>
<evidence type="ECO:0000256" key="2">
    <source>
        <dbReference type="ARBA" id="ARBA00023015"/>
    </source>
</evidence>
<protein>
    <recommendedName>
        <fullName evidence="7">Xylanolytic transcriptional activator regulatory domain-containing protein</fullName>
    </recommendedName>
</protein>